<evidence type="ECO:0000256" key="1">
    <source>
        <dbReference type="SAM" id="MobiDB-lite"/>
    </source>
</evidence>
<keyword evidence="3" id="KW-1185">Reference proteome</keyword>
<feature type="compositionally biased region" description="Basic and acidic residues" evidence="1">
    <location>
        <begin position="62"/>
        <end position="73"/>
    </location>
</feature>
<dbReference type="AlphaFoldDB" id="A0A1D2M732"/>
<feature type="compositionally biased region" description="Polar residues" evidence="1">
    <location>
        <begin position="90"/>
        <end position="107"/>
    </location>
</feature>
<feature type="region of interest" description="Disordered" evidence="1">
    <location>
        <begin position="61"/>
        <end position="107"/>
    </location>
</feature>
<gene>
    <name evidence="2" type="ORF">Ocin01_17899</name>
</gene>
<evidence type="ECO:0000313" key="3">
    <source>
        <dbReference type="Proteomes" id="UP000094527"/>
    </source>
</evidence>
<proteinExistence type="predicted"/>
<organism evidence="2 3">
    <name type="scientific">Orchesella cincta</name>
    <name type="common">Springtail</name>
    <name type="synonym">Podura cincta</name>
    <dbReference type="NCBI Taxonomy" id="48709"/>
    <lineage>
        <taxon>Eukaryota</taxon>
        <taxon>Metazoa</taxon>
        <taxon>Ecdysozoa</taxon>
        <taxon>Arthropoda</taxon>
        <taxon>Hexapoda</taxon>
        <taxon>Collembola</taxon>
        <taxon>Entomobryomorpha</taxon>
        <taxon>Entomobryoidea</taxon>
        <taxon>Orchesellidae</taxon>
        <taxon>Orchesellinae</taxon>
        <taxon>Orchesella</taxon>
    </lineage>
</organism>
<comment type="caution">
    <text evidence="2">The sequence shown here is derived from an EMBL/GenBank/DDBJ whole genome shotgun (WGS) entry which is preliminary data.</text>
</comment>
<reference evidence="2 3" key="1">
    <citation type="journal article" date="2016" name="Genome Biol. Evol.">
        <title>Gene Family Evolution Reflects Adaptation to Soil Environmental Stressors in the Genome of the Collembolan Orchesella cincta.</title>
        <authorList>
            <person name="Faddeeva-Vakhrusheva A."/>
            <person name="Derks M.F."/>
            <person name="Anvar S.Y."/>
            <person name="Agamennone V."/>
            <person name="Suring W."/>
            <person name="Smit S."/>
            <person name="van Straalen N.M."/>
            <person name="Roelofs D."/>
        </authorList>
    </citation>
    <scope>NUCLEOTIDE SEQUENCE [LARGE SCALE GENOMIC DNA]</scope>
    <source>
        <tissue evidence="2">Mixed pool</tissue>
    </source>
</reference>
<dbReference type="Proteomes" id="UP000094527">
    <property type="component" value="Unassembled WGS sequence"/>
</dbReference>
<dbReference type="EMBL" id="LJIJ01003189">
    <property type="protein sequence ID" value="ODM88783.1"/>
    <property type="molecule type" value="Genomic_DNA"/>
</dbReference>
<evidence type="ECO:0000313" key="2">
    <source>
        <dbReference type="EMBL" id="ODM88783.1"/>
    </source>
</evidence>
<sequence>MRISIKAAHSQPISSSSLLELKQPQLSTSLSSTFKKLRISKQNGWNPSDCHLAGIRSCSKRRGSEPIRIRNDPNEPSSDFSLLVREPQSVPKTNTKQYNKCSSPKRS</sequence>
<accession>A0A1D2M732</accession>
<name>A0A1D2M732_ORCCI</name>
<protein>
    <submittedName>
        <fullName evidence="2">Uncharacterized protein</fullName>
    </submittedName>
</protein>